<evidence type="ECO:0000313" key="1">
    <source>
        <dbReference type="EMBL" id="MBK7424845.1"/>
    </source>
</evidence>
<comment type="caution">
    <text evidence="1">The sequence shown here is derived from an EMBL/GenBank/DDBJ whole genome shotgun (WGS) entry which is preliminary data.</text>
</comment>
<dbReference type="EMBL" id="JADJNC010000055">
    <property type="protein sequence ID" value="MBK7424845.1"/>
    <property type="molecule type" value="Genomic_DNA"/>
</dbReference>
<dbReference type="Proteomes" id="UP000886602">
    <property type="component" value="Unassembled WGS sequence"/>
</dbReference>
<evidence type="ECO:0000313" key="2">
    <source>
        <dbReference type="Proteomes" id="UP000886602"/>
    </source>
</evidence>
<sequence length="68" mass="7573">MTGSIRVLEDDGYSSIMVGNERVMVLFDADARIEQVERQTLGLMNSTRIGTAIADYRRERSPVPETGP</sequence>
<proteinExistence type="predicted"/>
<gene>
    <name evidence="1" type="ORF">IPJ48_18180</name>
</gene>
<protein>
    <submittedName>
        <fullName evidence="1">Uncharacterized protein</fullName>
    </submittedName>
</protein>
<accession>A0A9D7FGP8</accession>
<reference evidence="1" key="1">
    <citation type="submission" date="2020-10" db="EMBL/GenBank/DDBJ databases">
        <title>Connecting structure to function with the recovery of over 1000 high-quality activated sludge metagenome-assembled genomes encoding full-length rRNA genes using long-read sequencing.</title>
        <authorList>
            <person name="Singleton C.M."/>
            <person name="Petriglieri F."/>
            <person name="Kristensen J.M."/>
            <person name="Kirkegaard R.H."/>
            <person name="Michaelsen T.Y."/>
            <person name="Andersen M.H."/>
            <person name="Karst S.M."/>
            <person name="Dueholm M.S."/>
            <person name="Nielsen P.H."/>
            <person name="Albertsen M."/>
        </authorList>
    </citation>
    <scope>NUCLEOTIDE SEQUENCE</scope>
    <source>
        <strain evidence="1">EsbW_18-Q3-R4-48_MAXAC.044</strain>
    </source>
</reference>
<dbReference type="AlphaFoldDB" id="A0A9D7FGP8"/>
<name>A0A9D7FGP8_9RHOO</name>
<organism evidence="1 2">
    <name type="scientific">Candidatus Propionivibrio dominans</name>
    <dbReference type="NCBI Taxonomy" id="2954373"/>
    <lineage>
        <taxon>Bacteria</taxon>
        <taxon>Pseudomonadati</taxon>
        <taxon>Pseudomonadota</taxon>
        <taxon>Betaproteobacteria</taxon>
        <taxon>Rhodocyclales</taxon>
        <taxon>Rhodocyclaceae</taxon>
        <taxon>Propionivibrio</taxon>
    </lineage>
</organism>